<dbReference type="Gene3D" id="3.40.50.300">
    <property type="entry name" value="P-loop containing nucleotide triphosphate hydrolases"/>
    <property type="match status" value="1"/>
</dbReference>
<keyword evidence="5" id="KW-1185">Reference proteome</keyword>
<evidence type="ECO:0000256" key="2">
    <source>
        <dbReference type="SAM" id="Phobius"/>
    </source>
</evidence>
<dbReference type="InterPro" id="IPR011646">
    <property type="entry name" value="KAP_P-loop"/>
</dbReference>
<comment type="caution">
    <text evidence="4">The sequence shown here is derived from an EMBL/GenBank/DDBJ whole genome shotgun (WGS) entry which is preliminary data.</text>
</comment>
<name>U6SHH4_9BACI</name>
<feature type="transmembrane region" description="Helical" evidence="2">
    <location>
        <begin position="68"/>
        <end position="91"/>
    </location>
</feature>
<protein>
    <recommendedName>
        <fullName evidence="3">KAP NTPase domain-containing protein</fullName>
    </recommendedName>
</protein>
<dbReference type="SUPFAM" id="SSF52540">
    <property type="entry name" value="P-loop containing nucleoside triphosphate hydrolases"/>
    <property type="match status" value="1"/>
</dbReference>
<feature type="transmembrane region" description="Helical" evidence="2">
    <location>
        <begin position="103"/>
        <end position="123"/>
    </location>
</feature>
<organism evidence="4 5">
    <name type="scientific">Alkalihalophilus marmarensis DSM 21297</name>
    <dbReference type="NCBI Taxonomy" id="1188261"/>
    <lineage>
        <taxon>Bacteria</taxon>
        <taxon>Bacillati</taxon>
        <taxon>Bacillota</taxon>
        <taxon>Bacilli</taxon>
        <taxon>Bacillales</taxon>
        <taxon>Bacillaceae</taxon>
        <taxon>Alkalihalophilus</taxon>
    </lineage>
</organism>
<gene>
    <name evidence="4" type="ORF">A33I_20810</name>
</gene>
<dbReference type="EMBL" id="ATAE01000071">
    <property type="protein sequence ID" value="ERN51184.1"/>
    <property type="molecule type" value="Genomic_DNA"/>
</dbReference>
<dbReference type="AlphaFoldDB" id="U6SHH4"/>
<sequence length="1030" mass="121627">MNNFNDKITNIILEFVYVVKQVKNLSFEFIYDIIRNYNSIMLLCTLLLIVCTYIWYQFKKEQETPFTPFLVINIISHIALACTLGYILKFIDISRMTQFLDIYWSFGFYLFFFFLIVLIKELIQFVKSSNKITRNFARAYYFLGLSYIFAAIASDQLIVVNDLLLIVLFVFGWMGLQLLSQEKKVKYDDSVDEESDVEITSYNQLLATRKKEFARITDLLRKNNYDEPFALLLNGNWGVGKTSLINVLTKKLEDEGNFKVFIQPLILDTTEKQMDYFFGQLEEMLNSNGIYTGKDSPFKKYVNILFQTINTLNMKQVISLDGLLDSLNNDEQIDFRSSKIRLENDIQNLLISKKLERKLNKQSLADKEEENLISSETKKKIYIIIDDFDRVEEETFKNTLVFIKELVNFKGVNVIFLMDEQKIEKNEKINRDYLDKFVNRKFQLSTIGYEEIISHFNKNLVSNEIKNEWIKDIGNEIKESMILYIEKLTEDFEEKVEEIQQNIENLSSKNNSSGENTDGVAESDRYEKLNTEIKELKKTYQILKDGISNVRRIKKIIREIKELLIEMDQSSSKNDNFKINVEKIDRLEELIVRVAIFKILYGEQLDKIIQQVDFFSVVTDIKLLKNKDHLLSTFFISFADISFIEEKGLKMDIMSDFCNSLMHNRSFEELFVNKKTVSETILSELDNKAAELNIQGMEEIKEYLKVIMLNSYGEDNNLVQARIVKLIDHIFTLYQEQSFPLVCLFELLGKPQRNPLLENEIFLEGLIEVLRTNPEFQNSKDKNVCIHYVEEITIHIFLRHQNDILMLMRLLNLKVPTYRYENFKSDLGDIYSLKEMVAAIKRIFNEENKSISDLDFFKMWFENSIRVIESENRENIYILESVKHYQKRVKDFMKLYRIKEELLMRLKNTSVDPISKFSEKLSINSSEELTCVIEELYEFICICYNPITSPLLRSYSSILVSLERYTRSIDFNDDIINKAEELYKSIPVDEYDEFSDEKQTWLFCTVKLGEVKENFKQKQIRLEEQNKEDL</sequence>
<evidence type="ECO:0000256" key="1">
    <source>
        <dbReference type="SAM" id="Coils"/>
    </source>
</evidence>
<reference evidence="4 5" key="1">
    <citation type="journal article" date="2013" name="Genome Announc.">
        <title>Genome Sequence of the Extreme Obligate Alkaliphile Bacillus marmarensis Strain DSM 21297.</title>
        <authorList>
            <person name="Wernick D.G."/>
            <person name="Choi K.Y."/>
            <person name="Tat C.A."/>
            <person name="Lafontaine Rivera J.G."/>
            <person name="Liao J.C."/>
        </authorList>
    </citation>
    <scope>NUCLEOTIDE SEQUENCE [LARGE SCALE GENOMIC DNA]</scope>
    <source>
        <strain evidence="4 5">DSM 21297</strain>
    </source>
</reference>
<dbReference type="PATRIC" id="fig|1188261.3.peg.3966"/>
<accession>U6SHH4</accession>
<keyword evidence="2" id="KW-1133">Transmembrane helix</keyword>
<proteinExistence type="predicted"/>
<keyword evidence="2" id="KW-0472">Membrane</keyword>
<evidence type="ECO:0000313" key="4">
    <source>
        <dbReference type="EMBL" id="ERN51184.1"/>
    </source>
</evidence>
<dbReference type="InterPro" id="IPR027417">
    <property type="entry name" value="P-loop_NTPase"/>
</dbReference>
<feature type="transmembrane region" description="Helical" evidence="2">
    <location>
        <begin position="135"/>
        <end position="152"/>
    </location>
</feature>
<feature type="coiled-coil region" evidence="1">
    <location>
        <begin position="485"/>
        <end position="573"/>
    </location>
</feature>
<feature type="domain" description="KAP NTPase" evidence="3">
    <location>
        <begin position="210"/>
        <end position="560"/>
    </location>
</feature>
<evidence type="ECO:0000313" key="5">
    <source>
        <dbReference type="Proteomes" id="UP000017170"/>
    </source>
</evidence>
<dbReference type="Pfam" id="PF07693">
    <property type="entry name" value="KAP_NTPase"/>
    <property type="match status" value="1"/>
</dbReference>
<feature type="transmembrane region" description="Helical" evidence="2">
    <location>
        <begin position="37"/>
        <end position="56"/>
    </location>
</feature>
<evidence type="ECO:0000259" key="3">
    <source>
        <dbReference type="Pfam" id="PF07693"/>
    </source>
</evidence>
<dbReference type="Proteomes" id="UP000017170">
    <property type="component" value="Unassembled WGS sequence"/>
</dbReference>
<keyword evidence="2" id="KW-0812">Transmembrane</keyword>
<keyword evidence="1" id="KW-0175">Coiled coil</keyword>
<feature type="transmembrane region" description="Helical" evidence="2">
    <location>
        <begin position="158"/>
        <end position="176"/>
    </location>
</feature>
<dbReference type="RefSeq" id="WP_022629933.1">
    <property type="nucleotide sequence ID" value="NZ_ATAE01000071.1"/>
</dbReference>